<evidence type="ECO:0000256" key="4">
    <source>
        <dbReference type="ARBA" id="ARBA00022777"/>
    </source>
</evidence>
<dbReference type="PROSITE" id="PS50011">
    <property type="entry name" value="PROTEIN_KINASE_DOM"/>
    <property type="match status" value="1"/>
</dbReference>
<dbReference type="InterPro" id="IPR017441">
    <property type="entry name" value="Protein_kinase_ATP_BS"/>
</dbReference>
<feature type="binding site" evidence="6">
    <location>
        <position position="654"/>
    </location>
    <ligand>
        <name>ATP</name>
        <dbReference type="ChEBI" id="CHEBI:30616"/>
    </ligand>
</feature>
<feature type="region of interest" description="Disordered" evidence="7">
    <location>
        <begin position="788"/>
        <end position="808"/>
    </location>
</feature>
<dbReference type="PANTHER" id="PTHR46146:SF3">
    <property type="entry name" value="SERINE_THREONINE-PROTEIN KINASE-LIKE PROTEIN CCR3-RELATED"/>
    <property type="match status" value="1"/>
</dbReference>
<keyword evidence="8" id="KW-1133">Transmembrane helix</keyword>
<evidence type="ECO:0000256" key="2">
    <source>
        <dbReference type="ARBA" id="ARBA00022679"/>
    </source>
</evidence>
<dbReference type="InterPro" id="IPR000719">
    <property type="entry name" value="Prot_kinase_dom"/>
</dbReference>
<evidence type="ECO:0000256" key="3">
    <source>
        <dbReference type="ARBA" id="ARBA00022741"/>
    </source>
</evidence>
<gene>
    <name evidence="10" type="ORF">HU200_053445</name>
</gene>
<dbReference type="Pfam" id="PF07714">
    <property type="entry name" value="PK_Tyr_Ser-Thr"/>
    <property type="match status" value="1"/>
</dbReference>
<protein>
    <recommendedName>
        <fullName evidence="9">Protein kinase domain-containing protein</fullName>
    </recommendedName>
</protein>
<dbReference type="Proteomes" id="UP000636709">
    <property type="component" value="Unassembled WGS sequence"/>
</dbReference>
<keyword evidence="2" id="KW-0808">Transferase</keyword>
<dbReference type="OrthoDB" id="61110at2759"/>
<dbReference type="FunFam" id="3.30.200.20:FF:000039">
    <property type="entry name" value="receptor-like protein kinase FERONIA"/>
    <property type="match status" value="1"/>
</dbReference>
<organism evidence="10 11">
    <name type="scientific">Digitaria exilis</name>
    <dbReference type="NCBI Taxonomy" id="1010633"/>
    <lineage>
        <taxon>Eukaryota</taxon>
        <taxon>Viridiplantae</taxon>
        <taxon>Streptophyta</taxon>
        <taxon>Embryophyta</taxon>
        <taxon>Tracheophyta</taxon>
        <taxon>Spermatophyta</taxon>
        <taxon>Magnoliopsida</taxon>
        <taxon>Liliopsida</taxon>
        <taxon>Poales</taxon>
        <taxon>Poaceae</taxon>
        <taxon>PACMAD clade</taxon>
        <taxon>Panicoideae</taxon>
        <taxon>Panicodae</taxon>
        <taxon>Paniceae</taxon>
        <taxon>Anthephorinae</taxon>
        <taxon>Digitaria</taxon>
    </lineage>
</organism>
<evidence type="ECO:0000256" key="7">
    <source>
        <dbReference type="SAM" id="MobiDB-lite"/>
    </source>
</evidence>
<dbReference type="InterPro" id="IPR008271">
    <property type="entry name" value="Ser/Thr_kinase_AS"/>
</dbReference>
<accession>A0A835E3E8</accession>
<feature type="transmembrane region" description="Helical" evidence="8">
    <location>
        <begin position="131"/>
        <end position="153"/>
    </location>
</feature>
<dbReference type="InterPro" id="IPR011009">
    <property type="entry name" value="Kinase-like_dom_sf"/>
</dbReference>
<keyword evidence="3 6" id="KW-0547">Nucleotide-binding</keyword>
<sequence length="1136" mass="118788">MTTQPKQVQRSAVEQHPRRPFRGAFNSSPPRARCCHQTNSQPERKKSATRRNQTSRPREPGRRKPTRSGGREEGRGTTTDDAAPVRALLIYSAAAGFACDTVSSPVLLLLHRRPHLADDGHRRRSHPMTPLPSLLLLVLIAAPAASASTLAVYGGASPVVCGVVKGNLTLACVPVPTSSSASKASSSLVAPFLTFAEVSAGSGFVCGLEAGGAALFCWPAIAAPRWDQVKRIYNGPTPLSGLAVGADQVAAYDAGADPERVRWWRGAGRFPTQAMGAFRSLVSGDGFSCAVETNASAAVRCWGPTGSAVQAAFANASAIPYLAAGGSRACGVLASGAALCSGSAAADEESASNATAALPGNLLPYGLAVGDSHACGLLRPNHTAVCWSLGGPSTTLYYPALGIRFQFLVAGGNLTCGVVSIDFSVMCWSMGSDATTVPLPYVLPGVCVADVASCGGCGFMEGSQQYCTGSGGGICDTLLCSNGSSAPPPPQTPPPVSPPPPQPPASSTKRVSKAWIAFGVVGAVGVFAGLCSIVYCLVFGFCSNKRVHNSVQPNITTAGDTNTTTNNNGGGVGGSPYGSPNGSRARGLFRRQLSRVMTRQRSGPSSFKDPAEEFTFAELEAATKGFALETKIGEGSFGTVYRGKLPDGREVAIKRGGESSGPRARRFQEKESAFRSELAFLSRLHHKHLVGLVGYCDEDDERLLVYEYMKNGALYDHLHPKPGAAAAPSSPVASSWKLRIKILLDASRGIEYLHSYAVPPIIHRDIKSSNILLDAGWTARVSDFGLSLMGPSPESEETTQSQSQSQRHLTVKTAGTVGYMDPEYYGLHHLTVKSDVYGFGVVMLESLTGRRAIFKEAEGGSPVSVVDYAVPSIVAGELAKVLDPAAPVPAPHEAEAVELVAYTAVHCVRLEGKDRPAMADIVANLETALALCEGSAGGDRGGGGGFGNSSSSASLSVTSMDREERLVASNSDGAGHGNLNRTNGRRGPGEEGAEQVAIVVFHLRFTSIFWWEKHSSSCPFLYNSNNPTPAYMPSDPTLVLVGSPPSMYADDALVHAWKKIEEGKATLSAAHCRRRPGAAKSAGDHCWLPHMIVAAVGAGEETAGPTSSAIQLHCHQPLGPGEFSVAAADSSSMATE</sequence>
<evidence type="ECO:0000256" key="1">
    <source>
        <dbReference type="ARBA" id="ARBA00022527"/>
    </source>
</evidence>
<dbReference type="AlphaFoldDB" id="A0A835E3E8"/>
<proteinExistence type="predicted"/>
<evidence type="ECO:0000313" key="11">
    <source>
        <dbReference type="Proteomes" id="UP000636709"/>
    </source>
</evidence>
<evidence type="ECO:0000256" key="6">
    <source>
        <dbReference type="PROSITE-ProRule" id="PRU10141"/>
    </source>
</evidence>
<dbReference type="PANTHER" id="PTHR46146">
    <property type="entry name" value="SERINE/THREONINE-PROTEIN KINASE-LIKE PROTEIN CCR4"/>
    <property type="match status" value="1"/>
</dbReference>
<dbReference type="PROSITE" id="PS00107">
    <property type="entry name" value="PROTEIN_KINASE_ATP"/>
    <property type="match status" value="1"/>
</dbReference>
<dbReference type="SMART" id="SM00220">
    <property type="entry name" value="S_TKc"/>
    <property type="match status" value="1"/>
</dbReference>
<evidence type="ECO:0000313" key="10">
    <source>
        <dbReference type="EMBL" id="KAF8666916.1"/>
    </source>
</evidence>
<keyword evidence="8" id="KW-0812">Transmembrane</keyword>
<dbReference type="GO" id="GO:0004674">
    <property type="term" value="F:protein serine/threonine kinase activity"/>
    <property type="evidence" value="ECO:0007669"/>
    <property type="project" value="UniProtKB-KW"/>
</dbReference>
<feature type="compositionally biased region" description="Polar residues" evidence="7">
    <location>
        <begin position="1"/>
        <end position="12"/>
    </location>
</feature>
<evidence type="ECO:0000256" key="8">
    <source>
        <dbReference type="SAM" id="Phobius"/>
    </source>
</evidence>
<keyword evidence="4" id="KW-0418">Kinase</keyword>
<dbReference type="GO" id="GO:0005524">
    <property type="term" value="F:ATP binding"/>
    <property type="evidence" value="ECO:0007669"/>
    <property type="project" value="UniProtKB-UniRule"/>
</dbReference>
<dbReference type="Gene3D" id="3.30.200.20">
    <property type="entry name" value="Phosphorylase Kinase, domain 1"/>
    <property type="match status" value="1"/>
</dbReference>
<feature type="compositionally biased region" description="Pro residues" evidence="7">
    <location>
        <begin position="486"/>
        <end position="504"/>
    </location>
</feature>
<feature type="region of interest" description="Disordered" evidence="7">
    <location>
        <begin position="1"/>
        <end position="80"/>
    </location>
</feature>
<keyword evidence="11" id="KW-1185">Reference proteome</keyword>
<dbReference type="Gene3D" id="1.10.510.10">
    <property type="entry name" value="Transferase(Phosphotransferase) domain 1"/>
    <property type="match status" value="1"/>
</dbReference>
<dbReference type="InterPro" id="IPR009091">
    <property type="entry name" value="RCC1/BLIP-II"/>
</dbReference>
<evidence type="ECO:0000256" key="5">
    <source>
        <dbReference type="ARBA" id="ARBA00022840"/>
    </source>
</evidence>
<name>A0A835E3E8_9POAL</name>
<feature type="compositionally biased region" description="Low complexity" evidence="7">
    <location>
        <begin position="948"/>
        <end position="959"/>
    </location>
</feature>
<dbReference type="SUPFAM" id="SSF56112">
    <property type="entry name" value="Protein kinase-like (PK-like)"/>
    <property type="match status" value="1"/>
</dbReference>
<dbReference type="PROSITE" id="PS00108">
    <property type="entry name" value="PROTEIN_KINASE_ST"/>
    <property type="match status" value="1"/>
</dbReference>
<dbReference type="CDD" id="cd14066">
    <property type="entry name" value="STKc_IRAK"/>
    <property type="match status" value="1"/>
</dbReference>
<keyword evidence="8" id="KW-0472">Membrane</keyword>
<feature type="region of interest" description="Disordered" evidence="7">
    <location>
        <begin position="940"/>
        <end position="990"/>
    </location>
</feature>
<keyword evidence="5 6" id="KW-0067">ATP-binding</keyword>
<feature type="compositionally biased region" description="Low complexity" evidence="7">
    <location>
        <begin position="558"/>
        <end position="567"/>
    </location>
</feature>
<comment type="caution">
    <text evidence="10">The sequence shown here is derived from an EMBL/GenBank/DDBJ whole genome shotgun (WGS) entry which is preliminary data.</text>
</comment>
<feature type="region of interest" description="Disordered" evidence="7">
    <location>
        <begin position="558"/>
        <end position="583"/>
    </location>
</feature>
<dbReference type="SUPFAM" id="SSF50985">
    <property type="entry name" value="RCC1/BLIP-II"/>
    <property type="match status" value="1"/>
</dbReference>
<feature type="domain" description="Protein kinase" evidence="9">
    <location>
        <begin position="626"/>
        <end position="929"/>
    </location>
</feature>
<keyword evidence="1" id="KW-0723">Serine/threonine-protein kinase</keyword>
<reference evidence="10" key="1">
    <citation type="submission" date="2020-07" db="EMBL/GenBank/DDBJ databases">
        <title>Genome sequence and genetic diversity analysis of an under-domesticated orphan crop, white fonio (Digitaria exilis).</title>
        <authorList>
            <person name="Bennetzen J.L."/>
            <person name="Chen S."/>
            <person name="Ma X."/>
            <person name="Wang X."/>
            <person name="Yssel A.E.J."/>
            <person name="Chaluvadi S.R."/>
            <person name="Johnson M."/>
            <person name="Gangashetty P."/>
            <person name="Hamidou F."/>
            <person name="Sanogo M.D."/>
            <person name="Zwaenepoel A."/>
            <person name="Wallace J."/>
            <person name="Van De Peer Y."/>
            <person name="Van Deynze A."/>
        </authorList>
    </citation>
    <scope>NUCLEOTIDE SEQUENCE</scope>
    <source>
        <tissue evidence="10">Leaves</tissue>
    </source>
</reference>
<feature type="transmembrane region" description="Helical" evidence="8">
    <location>
        <begin position="515"/>
        <end position="542"/>
    </location>
</feature>
<feature type="region of interest" description="Disordered" evidence="7">
    <location>
        <begin position="485"/>
        <end position="508"/>
    </location>
</feature>
<dbReference type="InterPro" id="IPR001245">
    <property type="entry name" value="Ser-Thr/Tyr_kinase_cat_dom"/>
</dbReference>
<dbReference type="EMBL" id="JACEFO010002305">
    <property type="protein sequence ID" value="KAF8666916.1"/>
    <property type="molecule type" value="Genomic_DNA"/>
</dbReference>
<evidence type="ECO:0000259" key="9">
    <source>
        <dbReference type="PROSITE" id="PS50011"/>
    </source>
</evidence>